<dbReference type="EnsemblBacteria" id="CAD73243">
    <property type="protein sequence ID" value="CAD73243"/>
    <property type="gene ID" value="RB3524"/>
</dbReference>
<proteinExistence type="predicted"/>
<dbReference type="STRING" id="243090.RB3524"/>
<dbReference type="GO" id="GO:0046819">
    <property type="term" value="P:protein secretion by the type V secretion system"/>
    <property type="evidence" value="ECO:0000318"/>
    <property type="project" value="GO_Central"/>
</dbReference>
<evidence type="ECO:0000256" key="5">
    <source>
        <dbReference type="SAM" id="Phobius"/>
    </source>
</evidence>
<dbReference type="InterPro" id="IPR005565">
    <property type="entry name" value="Hemolysn_activator_HlyB_C"/>
</dbReference>
<keyword evidence="5" id="KW-1133">Transmembrane helix</keyword>
<evidence type="ECO:0000256" key="4">
    <source>
        <dbReference type="SAM" id="MobiDB-lite"/>
    </source>
</evidence>
<dbReference type="Proteomes" id="UP000001025">
    <property type="component" value="Chromosome"/>
</dbReference>
<dbReference type="KEGG" id="rba:RB3524"/>
<dbReference type="GO" id="GO:0008320">
    <property type="term" value="F:protein transmembrane transporter activity"/>
    <property type="evidence" value="ECO:0000318"/>
    <property type="project" value="GO_Central"/>
</dbReference>
<evidence type="ECO:0000256" key="3">
    <source>
        <dbReference type="ARBA" id="ARBA00023237"/>
    </source>
</evidence>
<feature type="domain" description="Haemolysin activator HlyB C-terminal" evidence="6">
    <location>
        <begin position="255"/>
        <end position="522"/>
    </location>
</feature>
<keyword evidence="3" id="KW-0998">Cell outer membrane</keyword>
<dbReference type="EMBL" id="BX294138">
    <property type="protein sequence ID" value="CAD73243.1"/>
    <property type="molecule type" value="Genomic_DNA"/>
</dbReference>
<dbReference type="InterPro" id="IPR051544">
    <property type="entry name" value="TPS_OM_transporter"/>
</dbReference>
<feature type="region of interest" description="Disordered" evidence="4">
    <location>
        <begin position="69"/>
        <end position="88"/>
    </location>
</feature>
<protein>
    <submittedName>
        <fullName evidence="8">Uncharacterized protein</fullName>
    </submittedName>
</protein>
<dbReference type="Pfam" id="PF03865">
    <property type="entry name" value="ShlB"/>
    <property type="match status" value="1"/>
</dbReference>
<keyword evidence="9" id="KW-1185">Reference proteome</keyword>
<name>Q7UU41_RHOBA</name>
<evidence type="ECO:0000313" key="8">
    <source>
        <dbReference type="EMBL" id="CAD73243.1"/>
    </source>
</evidence>
<dbReference type="GO" id="GO:0098046">
    <property type="term" value="C:type V protein secretion system complex"/>
    <property type="evidence" value="ECO:0000318"/>
    <property type="project" value="GO_Central"/>
</dbReference>
<dbReference type="Pfam" id="PF08479">
    <property type="entry name" value="POTRA_2"/>
    <property type="match status" value="1"/>
</dbReference>
<organism evidence="8 9">
    <name type="scientific">Rhodopirellula baltica (strain DSM 10527 / NCIMB 13988 / SH1)</name>
    <dbReference type="NCBI Taxonomy" id="243090"/>
    <lineage>
        <taxon>Bacteria</taxon>
        <taxon>Pseudomonadati</taxon>
        <taxon>Planctomycetota</taxon>
        <taxon>Planctomycetia</taxon>
        <taxon>Pirellulales</taxon>
        <taxon>Pirellulaceae</taxon>
        <taxon>Rhodopirellula</taxon>
    </lineage>
</organism>
<dbReference type="AlphaFoldDB" id="Q7UU41"/>
<dbReference type="PANTHER" id="PTHR34597:SF3">
    <property type="entry name" value="OUTER MEMBRANE TRANSPORTER CDIB"/>
    <property type="match status" value="1"/>
</dbReference>
<keyword evidence="1" id="KW-1134">Transmembrane beta strand</keyword>
<dbReference type="PATRIC" id="fig|243090.15.peg.1633"/>
<evidence type="ECO:0000256" key="2">
    <source>
        <dbReference type="ARBA" id="ARBA00022692"/>
    </source>
</evidence>
<evidence type="ECO:0000259" key="7">
    <source>
        <dbReference type="Pfam" id="PF08479"/>
    </source>
</evidence>
<feature type="transmembrane region" description="Helical" evidence="5">
    <location>
        <begin position="29"/>
        <end position="49"/>
    </location>
</feature>
<evidence type="ECO:0000313" key="9">
    <source>
        <dbReference type="Proteomes" id="UP000001025"/>
    </source>
</evidence>
<gene>
    <name evidence="8" type="ordered locus">RB3524</name>
</gene>
<feature type="domain" description="Polypeptide-transport-associated ShlB-type" evidence="7">
    <location>
        <begin position="137"/>
        <end position="192"/>
    </location>
</feature>
<dbReference type="PANTHER" id="PTHR34597">
    <property type="entry name" value="SLR1661 PROTEIN"/>
    <property type="match status" value="1"/>
</dbReference>
<evidence type="ECO:0000256" key="1">
    <source>
        <dbReference type="ARBA" id="ARBA00022452"/>
    </source>
</evidence>
<dbReference type="eggNOG" id="COG2831">
    <property type="taxonomic scope" value="Bacteria"/>
</dbReference>
<dbReference type="Gene3D" id="2.40.160.50">
    <property type="entry name" value="membrane protein fhac: a member of the omp85/tpsb transporter family"/>
    <property type="match status" value="1"/>
</dbReference>
<evidence type="ECO:0000259" key="6">
    <source>
        <dbReference type="Pfam" id="PF03865"/>
    </source>
</evidence>
<dbReference type="InParanoid" id="Q7UU41"/>
<dbReference type="OrthoDB" id="290122at2"/>
<keyword evidence="5" id="KW-0472">Membrane</keyword>
<accession>Q7UU41</accession>
<reference evidence="8 9" key="1">
    <citation type="journal article" date="2003" name="Proc. Natl. Acad. Sci. U.S.A.">
        <title>Complete genome sequence of the marine planctomycete Pirellula sp. strain 1.</title>
        <authorList>
            <person name="Gloeckner F.O."/>
            <person name="Kube M."/>
            <person name="Bauer M."/>
            <person name="Teeling H."/>
            <person name="Lombardot T."/>
            <person name="Ludwig W."/>
            <person name="Gade D."/>
            <person name="Beck A."/>
            <person name="Borzym K."/>
            <person name="Heitmann K."/>
            <person name="Rabus R."/>
            <person name="Schlesner H."/>
            <person name="Amann R."/>
            <person name="Reinhardt R."/>
        </authorList>
    </citation>
    <scope>NUCLEOTIDE SEQUENCE [LARGE SCALE GENOMIC DNA]</scope>
    <source>
        <strain evidence="9">DSM 10527 / NCIMB 13988 / SH1</strain>
    </source>
</reference>
<dbReference type="InterPro" id="IPR013686">
    <property type="entry name" value="Polypept-transport_assoc_ShlB"/>
</dbReference>
<keyword evidence="2 5" id="KW-0812">Transmembrane</keyword>
<sequence>MAHDLHNEAIQGSCVVGQTQQSASINRCAVIRVVLAVVVGFALVGGSLATAQNYDRYAPRAATEADNLLRQPPSAEFPEQETPDVPGDDRVLVPTWDAVRFVDSAGKIIKDASIDSLEGVHYDFGVCRSVLYGEGTRRIVHRYLGGPITLRRLNSLSRDLILHYRQCKYPIIDVQIPEQRITGGTVHLVVIESRVGDVKIQPGCYFDREELSRWIKCTRIGNRIYEPPIENDLLWLNQNPFRRVTVDFEKGKLPGTTDVIFESHEVRPIRGYIGADDTGVETLNYGRFFTGFTMGNRFGKGGIFGYQYTSDQEFRYLHAHSLSYTHPVSRKWSANAFGSLANVSPKLDGGLNQDGQSWQLGGGITRYLIRTRKDIANLQLGFDFKSTDNNLEFAGSTVSDSAADLFQISLKFDRIIRGDQPEEYALLRMETFVGPGGGMSGPHSSDAFNTIRPGTSPDYIYGRLRMEESRYVGRNYQLLSRFTGQVTSERLLFSEMLGIGGYDSLRGFDQREFNADHGWIANFEFGPRTKRWGCDRTPRVLRTYGFADLANGYLDNPVAGENAYEFAMSTGVGARFQMSDVLIARGDYGVGLVDLDGSSRSNRFHFGVTWVPGLRP</sequence>
<dbReference type="HOGENOM" id="CLU_474738_0_0_0"/>